<dbReference type="CDD" id="cd03443">
    <property type="entry name" value="PaaI_thioesterase"/>
    <property type="match status" value="1"/>
</dbReference>
<dbReference type="RefSeq" id="WP_017378709.1">
    <property type="nucleotide sequence ID" value="NZ_CP038015.1"/>
</dbReference>
<dbReference type="AlphaFoldDB" id="A0A4P6ZZX6"/>
<sequence length="148" mass="16798">MQKRIDESIVHKEHYDEIRNILENEPYAQFLGMKLTEFGPGTATAVLVPTDNMLNSHNTVHGAVLFSLADYVFAVASNSFGKTAVGVTTTMNFMSSGFPGETIMAVAREEKRNHRLAWYNIEIRNEKELLATMQGMVYRKNEYFISIE</sequence>
<organism evidence="3 4">
    <name type="scientific">Paenisporosarcina antarctica</name>
    <dbReference type="NCBI Taxonomy" id="417367"/>
    <lineage>
        <taxon>Bacteria</taxon>
        <taxon>Bacillati</taxon>
        <taxon>Bacillota</taxon>
        <taxon>Bacilli</taxon>
        <taxon>Bacillales</taxon>
        <taxon>Caryophanaceae</taxon>
        <taxon>Paenisporosarcina</taxon>
    </lineage>
</organism>
<reference evidence="3 4" key="1">
    <citation type="submission" date="2019-03" db="EMBL/GenBank/DDBJ databases">
        <title>Complete genome sequence of Paenisporosarcina antarctica CGMCC 1.6503T.</title>
        <authorList>
            <person name="Rong J.-C."/>
            <person name="Chi N.-Y."/>
            <person name="Zhang Q.-F."/>
        </authorList>
    </citation>
    <scope>NUCLEOTIDE SEQUENCE [LARGE SCALE GENOMIC DNA]</scope>
    <source>
        <strain evidence="3 4">CGMCC 1.6503</strain>
    </source>
</reference>
<dbReference type="Proteomes" id="UP000294292">
    <property type="component" value="Chromosome"/>
</dbReference>
<gene>
    <name evidence="3" type="ORF">E2636_08290</name>
</gene>
<feature type="domain" description="Thioesterase" evidence="2">
    <location>
        <begin position="57"/>
        <end position="130"/>
    </location>
</feature>
<dbReference type="PANTHER" id="PTHR42856:SF1">
    <property type="entry name" value="ACYL-COENZYME A THIOESTERASE PAAI"/>
    <property type="match status" value="1"/>
</dbReference>
<protein>
    <submittedName>
        <fullName evidence="3">Hotdog fold thioesterase</fullName>
    </submittedName>
</protein>
<evidence type="ECO:0000313" key="3">
    <source>
        <dbReference type="EMBL" id="QBP41126.1"/>
    </source>
</evidence>
<dbReference type="EMBL" id="CP038015">
    <property type="protein sequence ID" value="QBP41126.1"/>
    <property type="molecule type" value="Genomic_DNA"/>
</dbReference>
<keyword evidence="4" id="KW-1185">Reference proteome</keyword>
<dbReference type="Pfam" id="PF03061">
    <property type="entry name" value="4HBT"/>
    <property type="match status" value="1"/>
</dbReference>
<accession>A0A4P6ZZX6</accession>
<dbReference type="Gene3D" id="3.10.129.10">
    <property type="entry name" value="Hotdog Thioesterase"/>
    <property type="match status" value="1"/>
</dbReference>
<dbReference type="KEGG" id="panc:E2636_08290"/>
<dbReference type="InterPro" id="IPR003736">
    <property type="entry name" value="PAAI_dom"/>
</dbReference>
<dbReference type="InterPro" id="IPR029069">
    <property type="entry name" value="HotDog_dom_sf"/>
</dbReference>
<dbReference type="InterPro" id="IPR052723">
    <property type="entry name" value="Acyl-CoA_thioesterase_PaaI"/>
</dbReference>
<evidence type="ECO:0000259" key="2">
    <source>
        <dbReference type="Pfam" id="PF03061"/>
    </source>
</evidence>
<keyword evidence="1" id="KW-0378">Hydrolase</keyword>
<dbReference type="InterPro" id="IPR006683">
    <property type="entry name" value="Thioestr_dom"/>
</dbReference>
<dbReference type="NCBIfam" id="TIGR00369">
    <property type="entry name" value="unchar_dom_1"/>
    <property type="match status" value="1"/>
</dbReference>
<proteinExistence type="predicted"/>
<dbReference type="GO" id="GO:0016289">
    <property type="term" value="F:acyl-CoA hydrolase activity"/>
    <property type="evidence" value="ECO:0007669"/>
    <property type="project" value="TreeGrafter"/>
</dbReference>
<dbReference type="SUPFAM" id="SSF54637">
    <property type="entry name" value="Thioesterase/thiol ester dehydrase-isomerase"/>
    <property type="match status" value="1"/>
</dbReference>
<name>A0A4P6ZZX6_9BACL</name>
<evidence type="ECO:0000256" key="1">
    <source>
        <dbReference type="ARBA" id="ARBA00022801"/>
    </source>
</evidence>
<evidence type="ECO:0000313" key="4">
    <source>
        <dbReference type="Proteomes" id="UP000294292"/>
    </source>
</evidence>
<dbReference type="PANTHER" id="PTHR42856">
    <property type="entry name" value="ACYL-COENZYME A THIOESTERASE PAAI"/>
    <property type="match status" value="1"/>
</dbReference>
<dbReference type="OrthoDB" id="286702at2"/>